<dbReference type="RefSeq" id="WP_186945803.1">
    <property type="nucleotide sequence ID" value="NZ_JACOGF010000002.1"/>
</dbReference>
<sequence length="46" mass="5443">MKMQKITAANPFVFHSFWAGEPRQFYVLHSNMTIWQARQGLVAIYQ</sequence>
<gene>
    <name evidence="1" type="ORF">H8L32_03515</name>
</gene>
<keyword evidence="2" id="KW-1185">Reference proteome</keyword>
<comment type="caution">
    <text evidence="1">The sequence shown here is derived from an EMBL/GenBank/DDBJ whole genome shotgun (WGS) entry which is preliminary data.</text>
</comment>
<dbReference type="Proteomes" id="UP000650424">
    <property type="component" value="Unassembled WGS sequence"/>
</dbReference>
<reference evidence="1 2" key="1">
    <citation type="submission" date="2020-08" db="EMBL/GenBank/DDBJ databases">
        <title>Novel species isolated from subtropical streams in China.</title>
        <authorList>
            <person name="Lu H."/>
        </authorList>
    </citation>
    <scope>NUCLEOTIDE SEQUENCE [LARGE SCALE GENOMIC DNA]</scope>
    <source>
        <strain evidence="1 2">CY18W</strain>
    </source>
</reference>
<evidence type="ECO:0000313" key="1">
    <source>
        <dbReference type="EMBL" id="MBC3916545.1"/>
    </source>
</evidence>
<organism evidence="1 2">
    <name type="scientific">Undibacterium hunanense</name>
    <dbReference type="NCBI Taxonomy" id="2762292"/>
    <lineage>
        <taxon>Bacteria</taxon>
        <taxon>Pseudomonadati</taxon>
        <taxon>Pseudomonadota</taxon>
        <taxon>Betaproteobacteria</taxon>
        <taxon>Burkholderiales</taxon>
        <taxon>Oxalobacteraceae</taxon>
        <taxon>Undibacterium</taxon>
    </lineage>
</organism>
<proteinExistence type="predicted"/>
<evidence type="ECO:0000313" key="2">
    <source>
        <dbReference type="Proteomes" id="UP000650424"/>
    </source>
</evidence>
<dbReference type="EMBL" id="JACOGF010000002">
    <property type="protein sequence ID" value="MBC3916545.1"/>
    <property type="molecule type" value="Genomic_DNA"/>
</dbReference>
<accession>A0ABR6ZMB0</accession>
<protein>
    <submittedName>
        <fullName evidence="1">Uncharacterized protein</fullName>
    </submittedName>
</protein>
<name>A0ABR6ZMB0_9BURK</name>